<dbReference type="Proteomes" id="UP000224134">
    <property type="component" value="Segment"/>
</dbReference>
<dbReference type="GeneID" id="40070713"/>
<evidence type="ECO:0000313" key="2">
    <source>
        <dbReference type="EMBL" id="AMQ66669.1"/>
    </source>
</evidence>
<reference evidence="2 3" key="1">
    <citation type="submission" date="2016-02" db="EMBL/GenBank/DDBJ databases">
        <title>Isolation and characterization of bacteriophages from East Africa Rift Valley soda lakes.</title>
        <authorList>
            <person name="van Zyl L.J."/>
            <person name="Nemavhulani S."/>
            <person name="Cowan D.A."/>
            <person name="Trindade M.I."/>
        </authorList>
    </citation>
    <scope>NUCLEOTIDE SEQUENCE [LARGE SCALE GENOMIC DNA]</scope>
</reference>
<dbReference type="KEGG" id="vg:40070713"/>
<evidence type="ECO:0000256" key="1">
    <source>
        <dbReference type="SAM" id="MobiDB-lite"/>
    </source>
</evidence>
<dbReference type="EMBL" id="KU665491">
    <property type="protein sequence ID" value="AMQ66669.1"/>
    <property type="molecule type" value="Genomic_DNA"/>
</dbReference>
<protein>
    <submittedName>
        <fullName evidence="2">Uncharacterized protein</fullName>
    </submittedName>
</protein>
<keyword evidence="3" id="KW-1185">Reference proteome</keyword>
<accession>A0A142F1L2</accession>
<organism evidence="2 3">
    <name type="scientific">Bacillus phage Mgbh1</name>
    <dbReference type="NCBI Taxonomy" id="1796993"/>
    <lineage>
        <taxon>Viruses</taxon>
        <taxon>Duplodnaviria</taxon>
        <taxon>Heunggongvirae</taxon>
        <taxon>Uroviricota</taxon>
        <taxon>Caudoviricetes</taxon>
        <taxon>Magadivirus</taxon>
        <taxon>Magadivirus Mgbh1</taxon>
    </lineage>
</organism>
<proteinExistence type="predicted"/>
<evidence type="ECO:0000313" key="3">
    <source>
        <dbReference type="Proteomes" id="UP000224134"/>
    </source>
</evidence>
<dbReference type="RefSeq" id="YP_009595155.1">
    <property type="nucleotide sequence ID" value="NC_041879.1"/>
</dbReference>
<sequence length="232" mass="25758">MKKDEVNVKNLVNALEAIREALLKEGEAQFTELKPRTQRELFAKIDDILPFDWDGDSDAEYRVIHDWDIGFRLTFSAHSNEYSPFGSRISGFWVEYYGDDITITQDDDNLTQVTAALTVFGSGVNIVNLTPHDVNVYDDDGNVIATYPATGQTVRVETKTETVGEIDGVPVVTQTYGEITGLPDRKPNTVYLVSLVVRMATDRGDLLSPDTSPQGAVRNEHGQIIGTRGFVK</sequence>
<name>A0A142F1L2_9CAUD</name>
<dbReference type="OrthoDB" id="36921at10239"/>
<feature type="region of interest" description="Disordered" evidence="1">
    <location>
        <begin position="207"/>
        <end position="232"/>
    </location>
</feature>